<evidence type="ECO:0000313" key="2">
    <source>
        <dbReference type="EMBL" id="GGL66680.1"/>
    </source>
</evidence>
<feature type="compositionally biased region" description="Basic and acidic residues" evidence="1">
    <location>
        <begin position="26"/>
        <end position="75"/>
    </location>
</feature>
<dbReference type="AlphaFoldDB" id="A0A830F628"/>
<feature type="compositionally biased region" description="Basic and acidic residues" evidence="1">
    <location>
        <begin position="83"/>
        <end position="101"/>
    </location>
</feature>
<reference evidence="2" key="1">
    <citation type="journal article" date="2014" name="Int. J. Syst. Evol. Microbiol.">
        <title>Complete genome sequence of Corynebacterium casei LMG S-19264T (=DSM 44701T), isolated from a smear-ripened cheese.</title>
        <authorList>
            <consortium name="US DOE Joint Genome Institute (JGI-PGF)"/>
            <person name="Walter F."/>
            <person name="Albersmeier A."/>
            <person name="Kalinowski J."/>
            <person name="Ruckert C."/>
        </authorList>
    </citation>
    <scope>NUCLEOTIDE SEQUENCE</scope>
    <source>
        <strain evidence="2">JCM 19596</strain>
    </source>
</reference>
<name>A0A830F628_9EURY</name>
<sequence length="101" mass="11692">MNEFDPSRSGRVADLSGDPQCVPSDVPRDHRENRRSQYEARSHSRETRKHESADEHHPAAIDEQARLPREAGREETDAEDAADERWKRDRDHEGYDDRGGQ</sequence>
<accession>A0A830F628</accession>
<keyword evidence="3" id="KW-1185">Reference proteome</keyword>
<dbReference type="EMBL" id="BMPG01000003">
    <property type="protein sequence ID" value="GGL66680.1"/>
    <property type="molecule type" value="Genomic_DNA"/>
</dbReference>
<reference evidence="2" key="2">
    <citation type="submission" date="2020-09" db="EMBL/GenBank/DDBJ databases">
        <authorList>
            <person name="Sun Q."/>
            <person name="Ohkuma M."/>
        </authorList>
    </citation>
    <scope>NUCLEOTIDE SEQUENCE</scope>
    <source>
        <strain evidence="2">JCM 19596</strain>
    </source>
</reference>
<gene>
    <name evidence="2" type="ORF">GCM10009039_25790</name>
</gene>
<organism evidence="2 3">
    <name type="scientific">Halocalculus aciditolerans</name>
    <dbReference type="NCBI Taxonomy" id="1383812"/>
    <lineage>
        <taxon>Archaea</taxon>
        <taxon>Methanobacteriati</taxon>
        <taxon>Methanobacteriota</taxon>
        <taxon>Stenosarchaea group</taxon>
        <taxon>Halobacteria</taxon>
        <taxon>Halobacteriales</taxon>
        <taxon>Halobacteriaceae</taxon>
        <taxon>Halocalculus</taxon>
    </lineage>
</organism>
<feature type="region of interest" description="Disordered" evidence="1">
    <location>
        <begin position="1"/>
        <end position="101"/>
    </location>
</feature>
<evidence type="ECO:0000256" key="1">
    <source>
        <dbReference type="SAM" id="MobiDB-lite"/>
    </source>
</evidence>
<comment type="caution">
    <text evidence="2">The sequence shown here is derived from an EMBL/GenBank/DDBJ whole genome shotgun (WGS) entry which is preliminary data.</text>
</comment>
<protein>
    <submittedName>
        <fullName evidence="2">Uncharacterized protein</fullName>
    </submittedName>
</protein>
<evidence type="ECO:0000313" key="3">
    <source>
        <dbReference type="Proteomes" id="UP000607197"/>
    </source>
</evidence>
<proteinExistence type="predicted"/>
<dbReference type="Proteomes" id="UP000607197">
    <property type="component" value="Unassembled WGS sequence"/>
</dbReference>